<sequence>MTIKELITAALTPVLANSWAVELPKRPTWPATVFEVATEEEKGWCAGARYDQHVVSVFSLAKTVEELEALRPQIVAAMEVIPGYMGSEEEGDSEYEGDPEVYAYFQNFRIRTRTL</sequence>
<protein>
    <recommendedName>
        <fullName evidence="3">DUF3168 domain-containing protein</fullName>
    </recommendedName>
</protein>
<evidence type="ECO:0008006" key="3">
    <source>
        <dbReference type="Google" id="ProtNLM"/>
    </source>
</evidence>
<comment type="caution">
    <text evidence="1">The sequence shown here is derived from an EMBL/GenBank/DDBJ whole genome shotgun (WGS) entry which is preliminary data.</text>
</comment>
<proteinExistence type="predicted"/>
<dbReference type="OrthoDB" id="8778436at2"/>
<accession>A0A3A3FSI8</accession>
<organism evidence="1 2">
    <name type="scientific">Noviherbaspirillum saxi</name>
    <dbReference type="NCBI Taxonomy" id="2320863"/>
    <lineage>
        <taxon>Bacteria</taxon>
        <taxon>Pseudomonadati</taxon>
        <taxon>Pseudomonadota</taxon>
        <taxon>Betaproteobacteria</taxon>
        <taxon>Burkholderiales</taxon>
        <taxon>Oxalobacteraceae</taxon>
        <taxon>Noviherbaspirillum</taxon>
    </lineage>
</organism>
<reference evidence="2" key="1">
    <citation type="submission" date="2018-09" db="EMBL/GenBank/DDBJ databases">
        <authorList>
            <person name="Zhu H."/>
        </authorList>
    </citation>
    <scope>NUCLEOTIDE SEQUENCE [LARGE SCALE GENOMIC DNA]</scope>
    <source>
        <strain evidence="2">K1R23-30</strain>
    </source>
</reference>
<keyword evidence="2" id="KW-1185">Reference proteome</keyword>
<dbReference type="RefSeq" id="WP_119768962.1">
    <property type="nucleotide sequence ID" value="NZ_QYUO01000001.1"/>
</dbReference>
<evidence type="ECO:0000313" key="1">
    <source>
        <dbReference type="EMBL" id="RJF99016.1"/>
    </source>
</evidence>
<dbReference type="EMBL" id="QYUO01000001">
    <property type="protein sequence ID" value="RJF99016.1"/>
    <property type="molecule type" value="Genomic_DNA"/>
</dbReference>
<evidence type="ECO:0000313" key="2">
    <source>
        <dbReference type="Proteomes" id="UP000265955"/>
    </source>
</evidence>
<dbReference type="AlphaFoldDB" id="A0A3A3FSI8"/>
<dbReference type="Proteomes" id="UP000265955">
    <property type="component" value="Unassembled WGS sequence"/>
</dbReference>
<gene>
    <name evidence="1" type="ORF">D3871_11225</name>
</gene>
<name>A0A3A3FSI8_9BURK</name>